<dbReference type="EMBL" id="JAUSWG010000003">
    <property type="protein sequence ID" value="MDQ0555794.1"/>
    <property type="molecule type" value="Genomic_DNA"/>
</dbReference>
<accession>A0ABU0MY09</accession>
<reference evidence="1 2" key="1">
    <citation type="submission" date="2023-07" db="EMBL/GenBank/DDBJ databases">
        <title>Genomic Encyclopedia of Type Strains, Phase IV (KMG-IV): sequencing the most valuable type-strain genomes for metagenomic binning, comparative biology and taxonomic classification.</title>
        <authorList>
            <person name="Goeker M."/>
        </authorList>
    </citation>
    <scope>NUCLEOTIDE SEQUENCE [LARGE SCALE GENOMIC DNA]</scope>
    <source>
        <strain evidence="1 2">DSM 15049</strain>
    </source>
</reference>
<dbReference type="Proteomes" id="UP001232584">
    <property type="component" value="Unassembled WGS sequence"/>
</dbReference>
<evidence type="ECO:0000313" key="1">
    <source>
        <dbReference type="EMBL" id="MDQ0555794.1"/>
    </source>
</evidence>
<keyword evidence="2" id="KW-1185">Reference proteome</keyword>
<sequence>MYIIIKISVRKLKKELRAFSDLEFTFITGAKGSLYF</sequence>
<protein>
    <submittedName>
        <fullName evidence="1">Uncharacterized protein</fullName>
    </submittedName>
</protein>
<name>A0ABU0MY09_9FIRM</name>
<organism evidence="1 2">
    <name type="scientific">Paraclostridium ghonii</name>
    <dbReference type="NCBI Taxonomy" id="29358"/>
    <lineage>
        <taxon>Bacteria</taxon>
        <taxon>Bacillati</taxon>
        <taxon>Bacillota</taxon>
        <taxon>Clostridia</taxon>
        <taxon>Peptostreptococcales</taxon>
        <taxon>Peptostreptococcaceae</taxon>
        <taxon>Paraclostridium</taxon>
    </lineage>
</organism>
<comment type="caution">
    <text evidence="1">The sequence shown here is derived from an EMBL/GenBank/DDBJ whole genome shotgun (WGS) entry which is preliminary data.</text>
</comment>
<gene>
    <name evidence="1" type="ORF">QOZ92_000907</name>
</gene>
<evidence type="ECO:0000313" key="2">
    <source>
        <dbReference type="Proteomes" id="UP001232584"/>
    </source>
</evidence>
<proteinExistence type="predicted"/>